<accession>A0A409YBS1</accession>
<dbReference type="FunCoup" id="A0A409YBS1">
    <property type="interactions" value="136"/>
</dbReference>
<dbReference type="CDD" id="cd16018">
    <property type="entry name" value="Enpp"/>
    <property type="match status" value="1"/>
</dbReference>
<dbReference type="InParanoid" id="A0A409YBS1"/>
<evidence type="ECO:0000256" key="1">
    <source>
        <dbReference type="SAM" id="MobiDB-lite"/>
    </source>
</evidence>
<feature type="compositionally biased region" description="Basic and acidic residues" evidence="1">
    <location>
        <begin position="14"/>
        <end position="26"/>
    </location>
</feature>
<evidence type="ECO:0000313" key="3">
    <source>
        <dbReference type="EMBL" id="PPR00454.1"/>
    </source>
</evidence>
<feature type="transmembrane region" description="Helical" evidence="2">
    <location>
        <begin position="54"/>
        <end position="77"/>
    </location>
</feature>
<keyword evidence="2" id="KW-0472">Membrane</keyword>
<dbReference type="GO" id="GO:0009141">
    <property type="term" value="P:nucleoside triphosphate metabolic process"/>
    <property type="evidence" value="ECO:0007669"/>
    <property type="project" value="TreeGrafter"/>
</dbReference>
<gene>
    <name evidence="3" type="ORF">CVT24_004515</name>
</gene>
<organism evidence="3 4">
    <name type="scientific">Panaeolus cyanescens</name>
    <dbReference type="NCBI Taxonomy" id="181874"/>
    <lineage>
        <taxon>Eukaryota</taxon>
        <taxon>Fungi</taxon>
        <taxon>Dikarya</taxon>
        <taxon>Basidiomycota</taxon>
        <taxon>Agaricomycotina</taxon>
        <taxon>Agaricomycetes</taxon>
        <taxon>Agaricomycetidae</taxon>
        <taxon>Agaricales</taxon>
        <taxon>Agaricineae</taxon>
        <taxon>Galeropsidaceae</taxon>
        <taxon>Panaeolus</taxon>
    </lineage>
</organism>
<keyword evidence="2" id="KW-0812">Transmembrane</keyword>
<dbReference type="EMBL" id="NHTK01001311">
    <property type="protein sequence ID" value="PPR00454.1"/>
    <property type="molecule type" value="Genomic_DNA"/>
</dbReference>
<dbReference type="GO" id="GO:0017111">
    <property type="term" value="F:ribonucleoside triphosphate phosphatase activity"/>
    <property type="evidence" value="ECO:0007669"/>
    <property type="project" value="TreeGrafter"/>
</dbReference>
<protein>
    <recommendedName>
        <fullName evidence="5">Phosphodiest-domain-containing protein</fullName>
    </recommendedName>
</protein>
<dbReference type="InterPro" id="IPR002591">
    <property type="entry name" value="Phosphodiest/P_Trfase"/>
</dbReference>
<reference evidence="3 4" key="1">
    <citation type="journal article" date="2018" name="Evol. Lett.">
        <title>Horizontal gene cluster transfer increased hallucinogenic mushroom diversity.</title>
        <authorList>
            <person name="Reynolds H.T."/>
            <person name="Vijayakumar V."/>
            <person name="Gluck-Thaler E."/>
            <person name="Korotkin H.B."/>
            <person name="Matheny P.B."/>
            <person name="Slot J.C."/>
        </authorList>
    </citation>
    <scope>NUCLEOTIDE SEQUENCE [LARGE SCALE GENOMIC DNA]</scope>
    <source>
        <strain evidence="3 4">2629</strain>
    </source>
</reference>
<comment type="caution">
    <text evidence="3">The sequence shown here is derived from an EMBL/GenBank/DDBJ whole genome shotgun (WGS) entry which is preliminary data.</text>
</comment>
<dbReference type="Pfam" id="PF01663">
    <property type="entry name" value="Phosphodiest"/>
    <property type="match status" value="1"/>
</dbReference>
<name>A0A409YBS1_9AGAR</name>
<dbReference type="STRING" id="181874.A0A409YBS1"/>
<dbReference type="SUPFAM" id="SSF53649">
    <property type="entry name" value="Alkaline phosphatase-like"/>
    <property type="match status" value="1"/>
</dbReference>
<dbReference type="OrthoDB" id="415411at2759"/>
<dbReference type="Gene3D" id="3.40.720.10">
    <property type="entry name" value="Alkaline Phosphatase, subunit A"/>
    <property type="match status" value="1"/>
</dbReference>
<dbReference type="AlphaFoldDB" id="A0A409YBS1"/>
<feature type="region of interest" description="Disordered" evidence="1">
    <location>
        <begin position="1"/>
        <end position="48"/>
    </location>
</feature>
<evidence type="ECO:0008006" key="5">
    <source>
        <dbReference type="Google" id="ProtNLM"/>
    </source>
</evidence>
<sequence length="535" mass="60629">MSTTSSSSKKHQAHDRDLDWDSEERTGLLAPSGDDPEEQPLHEDKPSSWSRKKVVTVASIFIVLLLTGTFARTAIWARPDREPRIRPANAPFNNGTHPFQRTVILVSIDGLRADYLDRGFTPHLLDLSRKGLRAKSMKPIFPTQTFPNHWALMTGLHAESHGIVANVRLLCEWTMMTCAYIPSIPTQQSFWDPRTNTTFHYNRVSSAWIPEWWLGEPMWETAEKANIITANLMWPGPPKTVAGTSPTYFVPWKDRVPMDDKLDQILEWVDLPYEKRPQLIVAYEPSLDQAGHATGPYSSRVNQTLVTVDQFARDLHDSLDARNLTDIIDVIFVSDHGMTDTSHPEHVYMDDFLGQEGLDAIEHVDGWPSMGIRFREDANATHYLQLLLKASDENPEKFDVFTHDTMPDRYHFANNERIAPIYVVPKIGYVLTTKAEGDTGMSKGNHGYDNDEVSMQAMFVAHGPFSNDAKAQHQAGAQLTKAPRAMKGWHSTSHNTYVMESFRNVEIYNLVMKLLDITTFASSNNGTVGFWDQYV</sequence>
<dbReference type="Proteomes" id="UP000284842">
    <property type="component" value="Unassembled WGS sequence"/>
</dbReference>
<evidence type="ECO:0000256" key="2">
    <source>
        <dbReference type="SAM" id="Phobius"/>
    </source>
</evidence>
<keyword evidence="2" id="KW-1133">Transmembrane helix</keyword>
<dbReference type="GO" id="GO:0047429">
    <property type="term" value="F:nucleoside triphosphate diphosphatase activity"/>
    <property type="evidence" value="ECO:0007669"/>
    <property type="project" value="TreeGrafter"/>
</dbReference>
<dbReference type="PANTHER" id="PTHR10151:SF120">
    <property type="entry name" value="BIS(5'-ADENOSYL)-TRIPHOSPHATASE"/>
    <property type="match status" value="1"/>
</dbReference>
<proteinExistence type="predicted"/>
<evidence type="ECO:0000313" key="4">
    <source>
        <dbReference type="Proteomes" id="UP000284842"/>
    </source>
</evidence>
<keyword evidence="4" id="KW-1185">Reference proteome</keyword>
<dbReference type="PANTHER" id="PTHR10151">
    <property type="entry name" value="ECTONUCLEOTIDE PYROPHOSPHATASE/PHOSPHODIESTERASE"/>
    <property type="match status" value="1"/>
</dbReference>
<dbReference type="InterPro" id="IPR017850">
    <property type="entry name" value="Alkaline_phosphatase_core_sf"/>
</dbReference>